<dbReference type="EMBL" id="JADGKB010000046">
    <property type="protein sequence ID" value="KAJ3256771.1"/>
    <property type="molecule type" value="Genomic_DNA"/>
</dbReference>
<dbReference type="Proteomes" id="UP001210925">
    <property type="component" value="Unassembled WGS sequence"/>
</dbReference>
<name>A0AAD5UFJ4_9FUNG</name>
<evidence type="ECO:0000313" key="1">
    <source>
        <dbReference type="EMBL" id="KAJ3256771.1"/>
    </source>
</evidence>
<accession>A0AAD5UFJ4</accession>
<sequence length="164" mass="18325">MVNQELLPPSYTPVTFAPFYAPSSNSKRFYFVNISNISYIRFIRSTIMVQLAKHSQRKIISLSIPPGITFDEYTSKFLPHFIRVGNVALNPANILEVYPGTATSTKVDMVCEISGRGEYSSESVTLEFQESCSKLLAQICFHSHAVTSSQFGNVDIGFGQRLNQ</sequence>
<proteinExistence type="predicted"/>
<keyword evidence="2" id="KW-1185">Reference proteome</keyword>
<protein>
    <submittedName>
        <fullName evidence="1">Uncharacterized protein</fullName>
    </submittedName>
</protein>
<gene>
    <name evidence="1" type="ORF">HK103_005145</name>
</gene>
<dbReference type="AlphaFoldDB" id="A0AAD5UFJ4"/>
<evidence type="ECO:0000313" key="2">
    <source>
        <dbReference type="Proteomes" id="UP001210925"/>
    </source>
</evidence>
<organism evidence="1 2">
    <name type="scientific">Boothiomyces macroporosus</name>
    <dbReference type="NCBI Taxonomy" id="261099"/>
    <lineage>
        <taxon>Eukaryota</taxon>
        <taxon>Fungi</taxon>
        <taxon>Fungi incertae sedis</taxon>
        <taxon>Chytridiomycota</taxon>
        <taxon>Chytridiomycota incertae sedis</taxon>
        <taxon>Chytridiomycetes</taxon>
        <taxon>Rhizophydiales</taxon>
        <taxon>Terramycetaceae</taxon>
        <taxon>Boothiomyces</taxon>
    </lineage>
</organism>
<comment type="caution">
    <text evidence="1">The sequence shown here is derived from an EMBL/GenBank/DDBJ whole genome shotgun (WGS) entry which is preliminary data.</text>
</comment>
<reference evidence="1" key="1">
    <citation type="submission" date="2020-05" db="EMBL/GenBank/DDBJ databases">
        <title>Phylogenomic resolution of chytrid fungi.</title>
        <authorList>
            <person name="Stajich J.E."/>
            <person name="Amses K."/>
            <person name="Simmons R."/>
            <person name="Seto K."/>
            <person name="Myers J."/>
            <person name="Bonds A."/>
            <person name="Quandt C.A."/>
            <person name="Barry K."/>
            <person name="Liu P."/>
            <person name="Grigoriev I."/>
            <person name="Longcore J.E."/>
            <person name="James T.Y."/>
        </authorList>
    </citation>
    <scope>NUCLEOTIDE SEQUENCE</scope>
    <source>
        <strain evidence="1">PLAUS21</strain>
    </source>
</reference>